<organism evidence="5 6">
    <name type="scientific">Sphagnum jensenii</name>
    <dbReference type="NCBI Taxonomy" id="128206"/>
    <lineage>
        <taxon>Eukaryota</taxon>
        <taxon>Viridiplantae</taxon>
        <taxon>Streptophyta</taxon>
        <taxon>Embryophyta</taxon>
        <taxon>Bryophyta</taxon>
        <taxon>Sphagnophytina</taxon>
        <taxon>Sphagnopsida</taxon>
        <taxon>Sphagnales</taxon>
        <taxon>Sphagnaceae</taxon>
        <taxon>Sphagnum</taxon>
    </lineage>
</organism>
<comment type="catalytic activity">
    <reaction evidence="4">
        <text>Hydrolysis of (1-&gt;4)-alpha-D-glucosidic linkages in polysaccharides so as to remove successive maltose units from the non-reducing ends of the chains.</text>
        <dbReference type="EC" id="3.2.1.2"/>
    </reaction>
</comment>
<dbReference type="PANTHER" id="PTHR31352">
    <property type="entry name" value="BETA-AMYLASE 1, CHLOROPLASTIC"/>
    <property type="match status" value="1"/>
</dbReference>
<name>A0ABP1A989_9BRYO</name>
<evidence type="ECO:0000256" key="3">
    <source>
        <dbReference type="ARBA" id="ARBA00023326"/>
    </source>
</evidence>
<evidence type="ECO:0000313" key="6">
    <source>
        <dbReference type="Proteomes" id="UP001497522"/>
    </source>
</evidence>
<dbReference type="Gene3D" id="3.20.20.80">
    <property type="entry name" value="Glycosidases"/>
    <property type="match status" value="1"/>
</dbReference>
<evidence type="ECO:0000256" key="2">
    <source>
        <dbReference type="ARBA" id="ARBA00023277"/>
    </source>
</evidence>
<keyword evidence="4" id="KW-0326">Glycosidase</keyword>
<dbReference type="PANTHER" id="PTHR31352:SF47">
    <property type="entry name" value="BETA-AMYLASE 7"/>
    <property type="match status" value="1"/>
</dbReference>
<sequence>MFNVLCVTSGNNCAQVGILNGQTNEVDYGETAPPTPTNDKDKSLPTAAEKLFIADLDKLRSVGVRGVMVDCWWGIVEAEGPGQYNWKGYDRLFSIVSDAGLDLHVVMSFHACVKDVGDSVEIPLPNWVTVVGNQNPDIFYKDAGGNPDYEYLSLAVDNEPVLNGLTPLQVYYSFMLQFSKNMKKYFAKPDKKGIKRIEVGLGPCGELRYPAYRFPWSFHPPPPGVGEFQCYDKYMMKSWEDEATKQGLPIPCRMGPQTAGDYSSTPNQTQFFRDKSKTQLVIDKKEINLTYGICYWDKYGKAFLTWYTKNLVDHGKRVLQTAKRIFQSEVEIAAKVPGIHWWYDTDSHAAEATAGLFAGDPKDNVYVYRSIADTLKDLGATFIFTCAEMTNAEQKNANASCDPELLVQQVLQMVSSREVPIACENALPRYNKEAFARIQDVAAKNHIVCFTYLRLDGPLMEDKNFKEFGNFVGEMKALRITSPQGATTS</sequence>
<keyword evidence="6" id="KW-1185">Reference proteome</keyword>
<dbReference type="Pfam" id="PF01373">
    <property type="entry name" value="Glyco_hydro_14"/>
    <property type="match status" value="1"/>
</dbReference>
<evidence type="ECO:0000313" key="5">
    <source>
        <dbReference type="EMBL" id="CAK9859081.1"/>
    </source>
</evidence>
<evidence type="ECO:0000256" key="4">
    <source>
        <dbReference type="RuleBase" id="RU000509"/>
    </source>
</evidence>
<dbReference type="InterPro" id="IPR001554">
    <property type="entry name" value="Glyco_hydro_14"/>
</dbReference>
<accession>A0ABP1A989</accession>
<keyword evidence="3 4" id="KW-0624">Polysaccharide degradation</keyword>
<dbReference type="EMBL" id="OZ023711">
    <property type="protein sequence ID" value="CAK9859081.1"/>
    <property type="molecule type" value="Genomic_DNA"/>
</dbReference>
<dbReference type="SUPFAM" id="SSF51445">
    <property type="entry name" value="(Trans)glycosidases"/>
    <property type="match status" value="1"/>
</dbReference>
<evidence type="ECO:0000256" key="1">
    <source>
        <dbReference type="ARBA" id="ARBA00005652"/>
    </source>
</evidence>
<dbReference type="EC" id="3.2.1.2" evidence="4"/>
<proteinExistence type="inferred from homology"/>
<reference evidence="5" key="1">
    <citation type="submission" date="2024-03" db="EMBL/GenBank/DDBJ databases">
        <authorList>
            <consortium name="ELIXIR-Norway"/>
            <consortium name="Elixir Norway"/>
        </authorList>
    </citation>
    <scope>NUCLEOTIDE SEQUENCE</scope>
</reference>
<protein>
    <recommendedName>
        <fullName evidence="4">Beta-amylase</fullName>
        <ecNumber evidence="4">3.2.1.2</ecNumber>
    </recommendedName>
</protein>
<keyword evidence="4" id="KW-0378">Hydrolase</keyword>
<comment type="similarity">
    <text evidence="1 4">Belongs to the glycosyl hydrolase 14 family.</text>
</comment>
<keyword evidence="2 4" id="KW-0119">Carbohydrate metabolism</keyword>
<gene>
    <name evidence="5" type="ORF">CSSPJE1EN2_LOCUS2076</name>
</gene>
<dbReference type="InterPro" id="IPR017853">
    <property type="entry name" value="GH"/>
</dbReference>
<dbReference type="Proteomes" id="UP001497522">
    <property type="component" value="Chromosome 10"/>
</dbReference>
<dbReference type="PRINTS" id="PR00750">
    <property type="entry name" value="BETAAMYLASE"/>
</dbReference>